<sequence>MQSVQTFNGGVGIQLSEPGGELDLRALGLSLWRKKWLILFPALIVGALTVFAVNAITPVYRSEAKISVEGRENVFLRPEAEKSVERAAADQETIATQVQVLQSRDIAHQVIRELKLAERPEFDPVRSGPSRLGAILSAFGIGRDQLKMSPEERAMDAYFARLSVVAVDKSRVITVAFQSSDPELAAKVVNAIVDAYLRQTQIAKQEQIKNAAAYLASEIEQLRKTVQDAESKVENFRAKSNLFLGSNSTSLGTQQLGELTTQLAAARAQKADLDAKSRLIRDMLKSGREVESADIVNSDLLKRLVEQRVLLRAQLAEQSSTLLERHPRIQELNAQINALDAQMRGELQRLVLSLENDARIANARIQATNEAIDRLKNQISGSSSQDVQLRALEREAKAQRDLLEAYLARYREATARENIDATPAEARVISRGTVSNVPAAPKKLPIIMIATLATAFMAAAFVLASEILKQAPAQSPAPAFSESENAVSATPRRSIFSVLKRRKPVPPAGIEPVLEPDSGKTVAGRPIEHLVKAVSERGEAGRRVTVIGAGRNVGTTYTAISLARALAAEGERVILADLALHAPNLSILSTDPVAPGFAELVRGTASFGDIITRDKFSKVHLIAAGNVAGEAPTILTSPRLLVTLEALARNYDHVIVDGGALAEAVPEFFARMAPCAVLVATDIDNAATKNARDQLVAAGFADVLLWLGTPGPDASSQPVAA</sequence>
<keyword evidence="7" id="KW-1185">Reference proteome</keyword>
<dbReference type="Proteomes" id="UP000194137">
    <property type="component" value="Chromosome"/>
</dbReference>
<dbReference type="Pfam" id="PF02706">
    <property type="entry name" value="Wzz"/>
    <property type="match status" value="1"/>
</dbReference>
<dbReference type="AlphaFoldDB" id="A0A1W6ZVX2"/>
<name>A0A1W6ZVX2_9HYPH</name>
<dbReference type="STRING" id="1235591.CAK95_22565"/>
<dbReference type="PANTHER" id="PTHR32309:SF13">
    <property type="entry name" value="FERRIC ENTEROBACTIN TRANSPORT PROTEIN FEPE"/>
    <property type="match status" value="1"/>
</dbReference>
<dbReference type="KEGG" id="psin:CAK95_22565"/>
<keyword evidence="4" id="KW-1133">Transmembrane helix</keyword>
<organism evidence="6 7">
    <name type="scientific">Pseudorhodoplanes sinuspersici</name>
    <dbReference type="NCBI Taxonomy" id="1235591"/>
    <lineage>
        <taxon>Bacteria</taxon>
        <taxon>Pseudomonadati</taxon>
        <taxon>Pseudomonadota</taxon>
        <taxon>Alphaproteobacteria</taxon>
        <taxon>Hyphomicrobiales</taxon>
        <taxon>Pseudorhodoplanes</taxon>
    </lineage>
</organism>
<evidence type="ECO:0000313" key="7">
    <source>
        <dbReference type="Proteomes" id="UP000194137"/>
    </source>
</evidence>
<keyword evidence="3" id="KW-0812">Transmembrane</keyword>
<proteinExistence type="predicted"/>
<protein>
    <submittedName>
        <fullName evidence="6">Uncharacterized protein</fullName>
    </submittedName>
</protein>
<keyword evidence="2" id="KW-1003">Cell membrane</keyword>
<evidence type="ECO:0000256" key="1">
    <source>
        <dbReference type="ARBA" id="ARBA00004651"/>
    </source>
</evidence>
<dbReference type="PANTHER" id="PTHR32309">
    <property type="entry name" value="TYROSINE-PROTEIN KINASE"/>
    <property type="match status" value="1"/>
</dbReference>
<dbReference type="InterPro" id="IPR003856">
    <property type="entry name" value="LPS_length_determ_N"/>
</dbReference>
<dbReference type="OrthoDB" id="7786248at2"/>
<evidence type="ECO:0000256" key="2">
    <source>
        <dbReference type="ARBA" id="ARBA00022475"/>
    </source>
</evidence>
<evidence type="ECO:0000256" key="5">
    <source>
        <dbReference type="ARBA" id="ARBA00023136"/>
    </source>
</evidence>
<gene>
    <name evidence="6" type="ORF">CAK95_22565</name>
</gene>
<reference evidence="6 7" key="1">
    <citation type="submission" date="2017-05" db="EMBL/GenBank/DDBJ databases">
        <title>Full genome sequence of Pseudorhodoplanes sinuspersici.</title>
        <authorList>
            <person name="Dastgheib S.M.M."/>
            <person name="Shavandi M."/>
            <person name="Tirandaz H."/>
        </authorList>
    </citation>
    <scope>NUCLEOTIDE SEQUENCE [LARGE SCALE GENOMIC DNA]</scope>
    <source>
        <strain evidence="6 7">RIPI110</strain>
    </source>
</reference>
<dbReference type="Gene3D" id="3.40.50.300">
    <property type="entry name" value="P-loop containing nucleotide triphosphate hydrolases"/>
    <property type="match status" value="1"/>
</dbReference>
<dbReference type="GO" id="GO:0005886">
    <property type="term" value="C:plasma membrane"/>
    <property type="evidence" value="ECO:0007669"/>
    <property type="project" value="UniProtKB-SubCell"/>
</dbReference>
<accession>A0A1W6ZVX2</accession>
<comment type="subcellular location">
    <subcellularLocation>
        <location evidence="1">Cell membrane</location>
        <topology evidence="1">Multi-pass membrane protein</topology>
    </subcellularLocation>
</comment>
<dbReference type="GO" id="GO:0004713">
    <property type="term" value="F:protein tyrosine kinase activity"/>
    <property type="evidence" value="ECO:0007669"/>
    <property type="project" value="TreeGrafter"/>
</dbReference>
<dbReference type="InterPro" id="IPR027417">
    <property type="entry name" value="P-loop_NTPase"/>
</dbReference>
<dbReference type="EMBL" id="CP021112">
    <property type="protein sequence ID" value="ARQ01579.1"/>
    <property type="molecule type" value="Genomic_DNA"/>
</dbReference>
<dbReference type="SUPFAM" id="SSF52540">
    <property type="entry name" value="P-loop containing nucleoside triphosphate hydrolases"/>
    <property type="match status" value="1"/>
</dbReference>
<dbReference type="RefSeq" id="WP_086089970.1">
    <property type="nucleotide sequence ID" value="NZ_CP021112.1"/>
</dbReference>
<dbReference type="InterPro" id="IPR050445">
    <property type="entry name" value="Bact_polysacc_biosynth/exp"/>
</dbReference>
<keyword evidence="5" id="KW-0472">Membrane</keyword>
<evidence type="ECO:0000256" key="3">
    <source>
        <dbReference type="ARBA" id="ARBA00022692"/>
    </source>
</evidence>
<evidence type="ECO:0000313" key="6">
    <source>
        <dbReference type="EMBL" id="ARQ01579.1"/>
    </source>
</evidence>
<evidence type="ECO:0000256" key="4">
    <source>
        <dbReference type="ARBA" id="ARBA00022989"/>
    </source>
</evidence>